<dbReference type="EMBL" id="JAANER010000002">
    <property type="protein sequence ID" value="KAG9193690.1"/>
    <property type="molecule type" value="Genomic_DNA"/>
</dbReference>
<accession>A0AAD4NUB0</accession>
<keyword evidence="2" id="KW-1185">Reference proteome</keyword>
<organism evidence="1 2">
    <name type="scientific">Alternaria panax</name>
    <dbReference type="NCBI Taxonomy" id="48097"/>
    <lineage>
        <taxon>Eukaryota</taxon>
        <taxon>Fungi</taxon>
        <taxon>Dikarya</taxon>
        <taxon>Ascomycota</taxon>
        <taxon>Pezizomycotina</taxon>
        <taxon>Dothideomycetes</taxon>
        <taxon>Pleosporomycetidae</taxon>
        <taxon>Pleosporales</taxon>
        <taxon>Pleosporineae</taxon>
        <taxon>Pleosporaceae</taxon>
        <taxon>Alternaria</taxon>
        <taxon>Alternaria sect. Panax</taxon>
    </lineage>
</organism>
<sequence length="282" mass="32424">MSVSPVRRYHWLIYQGPQGVAVDFCQDHDGQMPVGFKRVYYGMMFKDKDDAINNPPFPKGAVRGEGPYPYSLQIQLELVKENRYVWTIFQGPSGVAVNPCGDSRFERVYHGVKGYYMVDMDMNNPPYVRNYEPFAPYFDWQIDYRDHDDCLYHSYDRSAGKFTCGDEYIIDCVKDSRHGQQTFCGDPCPVNPKSFKLASMSGEFDYVLNEIDHPPKPPTMELPLAPFAGNTHRKWKTNGGGDPGRLICLDWKIADRDRDASWNNGALICHGESYHRGWACNW</sequence>
<comment type="caution">
    <text evidence="1">The sequence shown here is derived from an EMBL/GenBank/DDBJ whole genome shotgun (WGS) entry which is preliminary data.</text>
</comment>
<protein>
    <submittedName>
        <fullName evidence="1">Uncharacterized protein</fullName>
    </submittedName>
</protein>
<evidence type="ECO:0000313" key="1">
    <source>
        <dbReference type="EMBL" id="KAG9193690.1"/>
    </source>
</evidence>
<reference evidence="1" key="1">
    <citation type="submission" date="2021-07" db="EMBL/GenBank/DDBJ databases">
        <title>Genome Resource of American Ginseng Black Spot Pathogen Alternaria panax.</title>
        <authorList>
            <person name="Qiu C."/>
            <person name="Wang W."/>
            <person name="Liu Z."/>
        </authorList>
    </citation>
    <scope>NUCLEOTIDE SEQUENCE</scope>
    <source>
        <strain evidence="1">BNCC115425</strain>
    </source>
</reference>
<dbReference type="AlphaFoldDB" id="A0AAD4NUB0"/>
<dbReference type="Proteomes" id="UP001199106">
    <property type="component" value="Unassembled WGS sequence"/>
</dbReference>
<name>A0AAD4NUB0_9PLEO</name>
<evidence type="ECO:0000313" key="2">
    <source>
        <dbReference type="Proteomes" id="UP001199106"/>
    </source>
</evidence>
<proteinExistence type="predicted"/>
<gene>
    <name evidence="1" type="ORF">G6011_03725</name>
</gene>